<keyword evidence="3" id="KW-1185">Reference proteome</keyword>
<comment type="caution">
    <text evidence="2">The sequence shown here is derived from an EMBL/GenBank/DDBJ whole genome shotgun (WGS) entry which is preliminary data.</text>
</comment>
<dbReference type="PANTHER" id="PTHR34351:SF2">
    <property type="entry name" value="DUF58 DOMAIN-CONTAINING PROTEIN"/>
    <property type="match status" value="1"/>
</dbReference>
<evidence type="ECO:0000256" key="1">
    <source>
        <dbReference type="SAM" id="Phobius"/>
    </source>
</evidence>
<keyword evidence="1" id="KW-0812">Transmembrane</keyword>
<dbReference type="Proteomes" id="UP001519288">
    <property type="component" value="Unassembled WGS sequence"/>
</dbReference>
<organism evidence="2 3">
    <name type="scientific">Paenibacillus shirakamiensis</name>
    <dbReference type="NCBI Taxonomy" id="1265935"/>
    <lineage>
        <taxon>Bacteria</taxon>
        <taxon>Bacillati</taxon>
        <taxon>Bacillota</taxon>
        <taxon>Bacilli</taxon>
        <taxon>Bacillales</taxon>
        <taxon>Paenibacillaceae</taxon>
        <taxon>Paenibacillus</taxon>
    </lineage>
</organism>
<dbReference type="RefSeq" id="WP_209863515.1">
    <property type="nucleotide sequence ID" value="NZ_JAGGLD010000004.1"/>
</dbReference>
<feature type="transmembrane region" description="Helical" evidence="1">
    <location>
        <begin position="30"/>
        <end position="50"/>
    </location>
</feature>
<evidence type="ECO:0000313" key="2">
    <source>
        <dbReference type="EMBL" id="MBP2001727.1"/>
    </source>
</evidence>
<feature type="transmembrane region" description="Helical" evidence="1">
    <location>
        <begin position="6"/>
        <end position="23"/>
    </location>
</feature>
<reference evidence="2 3" key="1">
    <citation type="submission" date="2021-03" db="EMBL/GenBank/DDBJ databases">
        <title>Genomic Encyclopedia of Type Strains, Phase IV (KMG-IV): sequencing the most valuable type-strain genomes for metagenomic binning, comparative biology and taxonomic classification.</title>
        <authorList>
            <person name="Goeker M."/>
        </authorList>
    </citation>
    <scope>NUCLEOTIDE SEQUENCE [LARGE SCALE GENOMIC DNA]</scope>
    <source>
        <strain evidence="2 3">DSM 26806</strain>
    </source>
</reference>
<sequence length="402" mass="44352">MRTLLGPWICSGMLTAGLLFLYAEHGGYSVLFLFIVTGFMMVQGLIAQGAGPVRIEAIREGPISRLTADQQLNYTLHFTFIGGIPPLWVEIHDPLALEAGQAAPMYIFNGYRRQIRVTQDIYGLRRGIYKSDHISIICGDMFGWFIRKYNVQQEGLFIVFPKIGEVKPTLSFHGSNTGIEVNVEPLIGPGNPGMFIRQYEIGDAWRSIHWKGSSKQARLLTRISEQETLQHNLIVLDCHKGSYTEMDNTTTELTFEKAVCYAVSCIKTACNQSARVHFHLSYSRILHESSSSTEDEAMVMLAGAQISDQGPTSADCIKSLAIGEMPAHTLFITGHLSETLVAASLTSFAFRERSLAIIIVSQNSSGLLLREEAERAEILKQVGIKVEHAHFSSSLPAVGGGL</sequence>
<dbReference type="EMBL" id="JAGGLD010000004">
    <property type="protein sequence ID" value="MBP2001727.1"/>
    <property type="molecule type" value="Genomic_DNA"/>
</dbReference>
<proteinExistence type="predicted"/>
<dbReference type="PANTHER" id="PTHR34351">
    <property type="entry name" value="SLR1927 PROTEIN-RELATED"/>
    <property type="match status" value="1"/>
</dbReference>
<name>A0ABS4JJ48_9BACL</name>
<gene>
    <name evidence="2" type="ORF">J2Z69_002772</name>
</gene>
<accession>A0ABS4JJ48</accession>
<keyword evidence="1" id="KW-1133">Transmembrane helix</keyword>
<keyword evidence="1" id="KW-0472">Membrane</keyword>
<protein>
    <submittedName>
        <fullName evidence="2">Uncharacterized protein (DUF58 family)</fullName>
    </submittedName>
</protein>
<evidence type="ECO:0000313" key="3">
    <source>
        <dbReference type="Proteomes" id="UP001519288"/>
    </source>
</evidence>